<organism evidence="1 2">
    <name type="scientific">Eggerthella guodeyinii</name>
    <dbReference type="NCBI Taxonomy" id="2690837"/>
    <lineage>
        <taxon>Bacteria</taxon>
        <taxon>Bacillati</taxon>
        <taxon>Actinomycetota</taxon>
        <taxon>Coriobacteriia</taxon>
        <taxon>Eggerthellales</taxon>
        <taxon>Eggerthellaceae</taxon>
        <taxon>Eggerthella</taxon>
    </lineage>
</organism>
<proteinExistence type="predicted"/>
<evidence type="ECO:0000313" key="2">
    <source>
        <dbReference type="Proteomes" id="UP000478463"/>
    </source>
</evidence>
<reference evidence="1 2" key="1">
    <citation type="submission" date="2020-10" db="EMBL/GenBank/DDBJ databases">
        <title>Eggerthella sp. nov., isolated from human feces.</title>
        <authorList>
            <person name="Yajun G."/>
        </authorList>
    </citation>
    <scope>NUCLEOTIDE SEQUENCE [LARGE SCALE GENOMIC DNA]</scope>
    <source>
        <strain evidence="1 2">HF-1101</strain>
    </source>
</reference>
<gene>
    <name evidence="1" type="ORF">GS424_007660</name>
</gene>
<dbReference type="RefSeq" id="WP_160941700.1">
    <property type="nucleotide sequence ID" value="NZ_CP063310.1"/>
</dbReference>
<protein>
    <recommendedName>
        <fullName evidence="3">Toxin</fullName>
    </recommendedName>
</protein>
<dbReference type="KEGG" id="egd:GS424_007660"/>
<dbReference type="EMBL" id="CP063310">
    <property type="protein sequence ID" value="QOS69699.1"/>
    <property type="molecule type" value="Genomic_DNA"/>
</dbReference>
<dbReference type="Proteomes" id="UP000478463">
    <property type="component" value="Chromosome"/>
</dbReference>
<dbReference type="AlphaFoldDB" id="A0A6L7IU06"/>
<accession>A0A6L7IU06</accession>
<evidence type="ECO:0008006" key="3">
    <source>
        <dbReference type="Google" id="ProtNLM"/>
    </source>
</evidence>
<name>A0A6L7IU06_9ACTN</name>
<evidence type="ECO:0000313" key="1">
    <source>
        <dbReference type="EMBL" id="QOS69699.1"/>
    </source>
</evidence>
<sequence length="87" mass="9867">MNRVFVHPRVAERHPDLSEADVLEARAGCERWAPRLASNDGVAVGFDARRRFVEMVATRSPDGDWLIYHAMTPPSKKVLAEVRLRGR</sequence>